<keyword evidence="8" id="KW-1185">Reference proteome</keyword>
<dbReference type="SMART" id="SM00184">
    <property type="entry name" value="RING"/>
    <property type="match status" value="1"/>
</dbReference>
<dbReference type="AlphaFoldDB" id="A0A833VFW0"/>
<evidence type="ECO:0000256" key="1">
    <source>
        <dbReference type="ARBA" id="ARBA00022723"/>
    </source>
</evidence>
<dbReference type="InterPro" id="IPR013083">
    <property type="entry name" value="Znf_RING/FYVE/PHD"/>
</dbReference>
<accession>A0A833VFW0</accession>
<reference evidence="7" key="1">
    <citation type="submission" date="2020-01" db="EMBL/GenBank/DDBJ databases">
        <title>Genome sequence of Kobresia littledalei, the first chromosome-level genome in the family Cyperaceae.</title>
        <authorList>
            <person name="Qu G."/>
        </authorList>
    </citation>
    <scope>NUCLEOTIDE SEQUENCE</scope>
    <source>
        <strain evidence="7">C.B.Clarke</strain>
        <tissue evidence="7">Leaf</tissue>
    </source>
</reference>
<evidence type="ECO:0000256" key="4">
    <source>
        <dbReference type="PROSITE-ProRule" id="PRU00175"/>
    </source>
</evidence>
<dbReference type="PANTHER" id="PTHR47094:SF1">
    <property type="entry name" value="RING-TYPE E3 UBIQUITIN TRANSFERASE"/>
    <property type="match status" value="1"/>
</dbReference>
<dbReference type="Pfam" id="PF13923">
    <property type="entry name" value="zf-C3HC4_2"/>
    <property type="match status" value="1"/>
</dbReference>
<feature type="compositionally biased region" description="Polar residues" evidence="5">
    <location>
        <begin position="1"/>
        <end position="10"/>
    </location>
</feature>
<dbReference type="InterPro" id="IPR017907">
    <property type="entry name" value="Znf_RING_CS"/>
</dbReference>
<dbReference type="GO" id="GO:0032183">
    <property type="term" value="F:SUMO binding"/>
    <property type="evidence" value="ECO:0007669"/>
    <property type="project" value="TreeGrafter"/>
</dbReference>
<dbReference type="GO" id="GO:0140082">
    <property type="term" value="F:SUMO-ubiquitin ligase activity"/>
    <property type="evidence" value="ECO:0007669"/>
    <property type="project" value="TreeGrafter"/>
</dbReference>
<comment type="caution">
    <text evidence="7">The sequence shown here is derived from an EMBL/GenBank/DDBJ whole genome shotgun (WGS) entry which is preliminary data.</text>
</comment>
<dbReference type="Proteomes" id="UP000623129">
    <property type="component" value="Unassembled WGS sequence"/>
</dbReference>
<dbReference type="PANTHER" id="PTHR47094">
    <property type="entry name" value="ELFLESS, ISOFORM B"/>
    <property type="match status" value="1"/>
</dbReference>
<name>A0A833VFW0_9POAL</name>
<dbReference type="OrthoDB" id="6105938at2759"/>
<dbReference type="PROSITE" id="PS00518">
    <property type="entry name" value="ZF_RING_1"/>
    <property type="match status" value="1"/>
</dbReference>
<evidence type="ECO:0000313" key="7">
    <source>
        <dbReference type="EMBL" id="KAF3337151.1"/>
    </source>
</evidence>
<dbReference type="InterPro" id="IPR001841">
    <property type="entry name" value="Znf_RING"/>
</dbReference>
<evidence type="ECO:0000256" key="2">
    <source>
        <dbReference type="ARBA" id="ARBA00022771"/>
    </source>
</evidence>
<evidence type="ECO:0000259" key="6">
    <source>
        <dbReference type="PROSITE" id="PS50089"/>
    </source>
</evidence>
<feature type="domain" description="RING-type" evidence="6">
    <location>
        <begin position="178"/>
        <end position="216"/>
    </location>
</feature>
<dbReference type="PROSITE" id="PS50089">
    <property type="entry name" value="ZF_RING_2"/>
    <property type="match status" value="1"/>
</dbReference>
<dbReference type="GO" id="GO:0061630">
    <property type="term" value="F:ubiquitin protein ligase activity"/>
    <property type="evidence" value="ECO:0007669"/>
    <property type="project" value="InterPro"/>
</dbReference>
<keyword evidence="3" id="KW-0862">Zinc</keyword>
<dbReference type="GO" id="GO:0033768">
    <property type="term" value="C:SUMO-targeted ubiquitin ligase complex"/>
    <property type="evidence" value="ECO:0007669"/>
    <property type="project" value="TreeGrafter"/>
</dbReference>
<proteinExistence type="predicted"/>
<sequence length="233" mass="25602">MSSSLRSLGRQSYKRRGTRQSKRENHIIIDLNSTIIDLNSPAPGADVLNVASSSRSFQHALSNPSPIFVDDTDDDVQMLSTSIATILAPSQVSMHAPIVVLDEEEEINPGPSGVVREARDRTINLDLSLDLDTFGSVLQRKDEVAPSTTLNLIPMDLTCASIPMEPPQVPPKEPTFSCPVCMNALVEPSSTICGHIFCKECIKASIQAQKKCPTCRKQLNMRNFHRVYLPSTE</sequence>
<dbReference type="SUPFAM" id="SSF57850">
    <property type="entry name" value="RING/U-box"/>
    <property type="match status" value="1"/>
</dbReference>
<organism evidence="7 8">
    <name type="scientific">Carex littledalei</name>
    <dbReference type="NCBI Taxonomy" id="544730"/>
    <lineage>
        <taxon>Eukaryota</taxon>
        <taxon>Viridiplantae</taxon>
        <taxon>Streptophyta</taxon>
        <taxon>Embryophyta</taxon>
        <taxon>Tracheophyta</taxon>
        <taxon>Spermatophyta</taxon>
        <taxon>Magnoliopsida</taxon>
        <taxon>Liliopsida</taxon>
        <taxon>Poales</taxon>
        <taxon>Cyperaceae</taxon>
        <taxon>Cyperoideae</taxon>
        <taxon>Cariceae</taxon>
        <taxon>Carex</taxon>
        <taxon>Carex subgen. Euthyceras</taxon>
    </lineage>
</organism>
<gene>
    <name evidence="7" type="ORF">FCM35_KLT17738</name>
</gene>
<dbReference type="EMBL" id="SWLB01000006">
    <property type="protein sequence ID" value="KAF3337151.1"/>
    <property type="molecule type" value="Genomic_DNA"/>
</dbReference>
<evidence type="ECO:0000256" key="3">
    <source>
        <dbReference type="ARBA" id="ARBA00022833"/>
    </source>
</evidence>
<dbReference type="GO" id="GO:0008270">
    <property type="term" value="F:zinc ion binding"/>
    <property type="evidence" value="ECO:0007669"/>
    <property type="project" value="UniProtKB-KW"/>
</dbReference>
<protein>
    <submittedName>
        <fullName evidence="7">E3 ubiquitin-protein ligase RNF4</fullName>
    </submittedName>
</protein>
<dbReference type="GO" id="GO:0006511">
    <property type="term" value="P:ubiquitin-dependent protein catabolic process"/>
    <property type="evidence" value="ECO:0007669"/>
    <property type="project" value="TreeGrafter"/>
</dbReference>
<feature type="region of interest" description="Disordered" evidence="5">
    <location>
        <begin position="1"/>
        <end position="21"/>
    </location>
</feature>
<keyword evidence="2 4" id="KW-0863">Zinc-finger</keyword>
<evidence type="ECO:0000313" key="8">
    <source>
        <dbReference type="Proteomes" id="UP000623129"/>
    </source>
</evidence>
<evidence type="ECO:0000256" key="5">
    <source>
        <dbReference type="SAM" id="MobiDB-lite"/>
    </source>
</evidence>
<keyword evidence="1" id="KW-0479">Metal-binding</keyword>
<dbReference type="Gene3D" id="3.30.40.10">
    <property type="entry name" value="Zinc/RING finger domain, C3HC4 (zinc finger)"/>
    <property type="match status" value="1"/>
</dbReference>
<dbReference type="InterPro" id="IPR049627">
    <property type="entry name" value="SLX8"/>
</dbReference>